<dbReference type="FunFam" id="3.40.605.10:FF:000007">
    <property type="entry name" value="NAD/NADP-dependent betaine aldehyde dehydrogenase"/>
    <property type="match status" value="1"/>
</dbReference>
<dbReference type="GO" id="GO:0006598">
    <property type="term" value="P:polyamine catabolic process"/>
    <property type="evidence" value="ECO:0007669"/>
    <property type="project" value="TreeGrafter"/>
</dbReference>
<dbReference type="HOGENOM" id="CLU_005391_1_0_0"/>
<dbReference type="InterPro" id="IPR016163">
    <property type="entry name" value="Ald_DH_C"/>
</dbReference>
<organism evidence="8 9">
    <name type="scientific">Thermobaculum terrenum (strain ATCC BAA-798 / CCMEE 7001 / YNP1)</name>
    <dbReference type="NCBI Taxonomy" id="525904"/>
    <lineage>
        <taxon>Bacteria</taxon>
        <taxon>Bacillati</taxon>
        <taxon>Chloroflexota</taxon>
        <taxon>Chloroflexia</taxon>
        <taxon>Candidatus Thermobaculales</taxon>
        <taxon>Candidatus Thermobaculaceae</taxon>
        <taxon>Thermobaculum</taxon>
    </lineage>
</organism>
<dbReference type="RefSeq" id="WP_012874169.1">
    <property type="nucleotide sequence ID" value="NC_013525.1"/>
</dbReference>
<dbReference type="InterPro" id="IPR016161">
    <property type="entry name" value="Ald_DH/histidinol_DH"/>
</dbReference>
<dbReference type="KEGG" id="ttr:Tter_0212"/>
<accession>D1CDX8</accession>
<feature type="region of interest" description="Disordered" evidence="6">
    <location>
        <begin position="446"/>
        <end position="465"/>
    </location>
</feature>
<sequence>MEILAHYIAGEWISSTSEEYKDDVNPSDFGQVLAKIPLGDESTVQRAVEAANNAFKGWKHTPGPGRAEFMHRVANLLAQHRQDVARVVALEVGKPIGEALAEVDRGVVILRYYAEEAVHPMGSVIPSQVPGSLQFTVREPVGPLGVITPWNFPVAIPLWKISPAIAFGNTVVWKPAETSSMVAVHLMKIFAEAGLPQGVINLVLGSGSKIGKALVASDGIRAVTFTGSEGVGMGIAQQAAQRNIKYQLEMGGKNAAIVLPDADLRLAARLIASGAMRYAGQKCTATSRVVVVADVIDSFIDHLTEEVKALPVAPAIDANSAVGPLISEDALSKVSYYADEGAKSGEVVLGGKRAQGSLLDRGYFFEPTVIRNVSPDAKVAQEEIFGPVLVVHEAKGLDDAINIANNSRYGLSVSMFTRDINAILSYIPNIEAGMVRVNADTTGVDPHAPFGGMKSSSSHSREQGPAAVEFFTDTKTVQINPVTG</sequence>
<evidence type="ECO:0000256" key="3">
    <source>
        <dbReference type="ARBA" id="ARBA00023027"/>
    </source>
</evidence>
<dbReference type="GO" id="GO:0004029">
    <property type="term" value="F:aldehyde dehydrogenase (NAD+) activity"/>
    <property type="evidence" value="ECO:0007669"/>
    <property type="project" value="TreeGrafter"/>
</dbReference>
<dbReference type="PROSITE" id="PS00687">
    <property type="entry name" value="ALDEHYDE_DEHYDR_GLU"/>
    <property type="match status" value="1"/>
</dbReference>
<reference evidence="9" key="1">
    <citation type="journal article" date="2010" name="Stand. Genomic Sci.">
        <title>Complete genome sequence of 'Thermobaculum terrenum' type strain (YNP1).</title>
        <authorList>
            <person name="Kiss H."/>
            <person name="Cleland D."/>
            <person name="Lapidus A."/>
            <person name="Lucas S."/>
            <person name="Glavina Del Rio T."/>
            <person name="Nolan M."/>
            <person name="Tice H."/>
            <person name="Han C."/>
            <person name="Goodwin L."/>
            <person name="Pitluck S."/>
            <person name="Liolios K."/>
            <person name="Ivanova N."/>
            <person name="Mavromatis K."/>
            <person name="Ovchinnikova G."/>
            <person name="Pati A."/>
            <person name="Chen A."/>
            <person name="Palaniappan K."/>
            <person name="Land M."/>
            <person name="Hauser L."/>
            <person name="Chang Y."/>
            <person name="Jeffries C."/>
            <person name="Lu M."/>
            <person name="Brettin T."/>
            <person name="Detter J."/>
            <person name="Goker M."/>
            <person name="Tindall B."/>
            <person name="Beck B."/>
            <person name="McDermott T."/>
            <person name="Woyke T."/>
            <person name="Bristow J."/>
            <person name="Eisen J."/>
            <person name="Markowitz V."/>
            <person name="Hugenholtz P."/>
            <person name="Kyrpides N."/>
            <person name="Klenk H."/>
            <person name="Cheng J."/>
        </authorList>
    </citation>
    <scope>NUCLEOTIDE SEQUENCE [LARGE SCALE GENOMIC DNA]</scope>
    <source>
        <strain evidence="9">ATCC BAA-798 / YNP1</strain>
    </source>
</reference>
<keyword evidence="2 5" id="KW-0560">Oxidoreductase</keyword>
<dbReference type="eggNOG" id="COG1012">
    <property type="taxonomic scope" value="Bacteria"/>
</dbReference>
<dbReference type="Gene3D" id="3.40.309.10">
    <property type="entry name" value="Aldehyde Dehydrogenase, Chain A, domain 2"/>
    <property type="match status" value="1"/>
</dbReference>
<dbReference type="PANTHER" id="PTHR43720">
    <property type="entry name" value="2-AMINOMUCONIC SEMIALDEHYDE DEHYDROGENASE"/>
    <property type="match status" value="1"/>
</dbReference>
<evidence type="ECO:0000313" key="8">
    <source>
        <dbReference type="EMBL" id="ACZ41134.1"/>
    </source>
</evidence>
<feature type="domain" description="Aldehyde dehydrogenase" evidence="7">
    <location>
        <begin position="12"/>
        <end position="477"/>
    </location>
</feature>
<evidence type="ECO:0000313" key="9">
    <source>
        <dbReference type="Proteomes" id="UP000000323"/>
    </source>
</evidence>
<dbReference type="InterPro" id="IPR016162">
    <property type="entry name" value="Ald_DH_N"/>
</dbReference>
<evidence type="ECO:0000256" key="1">
    <source>
        <dbReference type="ARBA" id="ARBA00009986"/>
    </source>
</evidence>
<evidence type="ECO:0000256" key="2">
    <source>
        <dbReference type="ARBA" id="ARBA00023002"/>
    </source>
</evidence>
<evidence type="ECO:0000256" key="6">
    <source>
        <dbReference type="SAM" id="MobiDB-lite"/>
    </source>
</evidence>
<dbReference type="EMBL" id="CP001825">
    <property type="protein sequence ID" value="ACZ41134.1"/>
    <property type="molecule type" value="Genomic_DNA"/>
</dbReference>
<dbReference type="AlphaFoldDB" id="D1CDX8"/>
<dbReference type="SUPFAM" id="SSF53720">
    <property type="entry name" value="ALDH-like"/>
    <property type="match status" value="1"/>
</dbReference>
<dbReference type="OrthoDB" id="9762913at2"/>
<dbReference type="Pfam" id="PF00171">
    <property type="entry name" value="Aldedh"/>
    <property type="match status" value="1"/>
</dbReference>
<keyword evidence="9" id="KW-1185">Reference proteome</keyword>
<protein>
    <submittedName>
        <fullName evidence="8">Aldehyde Dehydrogenase</fullName>
    </submittedName>
</protein>
<dbReference type="Proteomes" id="UP000000323">
    <property type="component" value="Chromosome 1"/>
</dbReference>
<feature type="active site" evidence="4">
    <location>
        <position position="249"/>
    </location>
</feature>
<dbReference type="STRING" id="525904.Tter_0212"/>
<dbReference type="InterPro" id="IPR015590">
    <property type="entry name" value="Aldehyde_DH_dom"/>
</dbReference>
<gene>
    <name evidence="8" type="ordered locus">Tter_0212</name>
</gene>
<dbReference type="PANTHER" id="PTHR43720:SF2">
    <property type="entry name" value="2-AMINOMUCONIC SEMIALDEHYDE DEHYDROGENASE"/>
    <property type="match status" value="1"/>
</dbReference>
<proteinExistence type="inferred from homology"/>
<evidence type="ECO:0000256" key="4">
    <source>
        <dbReference type="PROSITE-ProRule" id="PRU10007"/>
    </source>
</evidence>
<keyword evidence="3" id="KW-0520">NAD</keyword>
<dbReference type="Gene3D" id="3.40.605.10">
    <property type="entry name" value="Aldehyde Dehydrogenase, Chain A, domain 1"/>
    <property type="match status" value="1"/>
</dbReference>
<evidence type="ECO:0000259" key="7">
    <source>
        <dbReference type="Pfam" id="PF00171"/>
    </source>
</evidence>
<dbReference type="InterPro" id="IPR029510">
    <property type="entry name" value="Ald_DH_CS_GLU"/>
</dbReference>
<name>D1CDX8_THET1</name>
<evidence type="ECO:0000256" key="5">
    <source>
        <dbReference type="RuleBase" id="RU003345"/>
    </source>
</evidence>
<comment type="similarity">
    <text evidence="1 5">Belongs to the aldehyde dehydrogenase family.</text>
</comment>